<feature type="transmembrane region" description="Helical" evidence="1">
    <location>
        <begin position="307"/>
        <end position="327"/>
    </location>
</feature>
<proteinExistence type="predicted"/>
<feature type="transmembrane region" description="Helical" evidence="1">
    <location>
        <begin position="281"/>
        <end position="301"/>
    </location>
</feature>
<name>A0A1G8SKE2_9BACI</name>
<dbReference type="InterPro" id="IPR023264">
    <property type="entry name" value="ABC_transptr_acetoin_YtrC/YtrD"/>
</dbReference>
<protein>
    <submittedName>
        <fullName evidence="2">ABC-2 type transport system permease protein</fullName>
    </submittedName>
</protein>
<feature type="transmembrane region" description="Helical" evidence="1">
    <location>
        <begin position="182"/>
        <end position="202"/>
    </location>
</feature>
<organism evidence="2 3">
    <name type="scientific">Natribacillus halophilus</name>
    <dbReference type="NCBI Taxonomy" id="549003"/>
    <lineage>
        <taxon>Bacteria</taxon>
        <taxon>Bacillati</taxon>
        <taxon>Bacillota</taxon>
        <taxon>Bacilli</taxon>
        <taxon>Bacillales</taxon>
        <taxon>Bacillaceae</taxon>
        <taxon>Natribacillus</taxon>
    </lineage>
</organism>
<dbReference type="InterPro" id="IPR053046">
    <property type="entry name" value="ABC-5_transporter"/>
</dbReference>
<keyword evidence="1" id="KW-0812">Transmembrane</keyword>
<keyword evidence="1" id="KW-0472">Membrane</keyword>
<dbReference type="PANTHER" id="PTHR39177:SF1">
    <property type="entry name" value="ABC TRANSPORTER PERMEASE YTRC-RELATED"/>
    <property type="match status" value="1"/>
</dbReference>
<dbReference type="PANTHER" id="PTHR39177">
    <property type="entry name" value="ABC TRANSPORTER PERMEASE YTRC-RELATED"/>
    <property type="match status" value="1"/>
</dbReference>
<keyword evidence="3" id="KW-1185">Reference proteome</keyword>
<dbReference type="Proteomes" id="UP000198853">
    <property type="component" value="Unassembled WGS sequence"/>
</dbReference>
<dbReference type="OrthoDB" id="2658554at2"/>
<evidence type="ECO:0000313" key="2">
    <source>
        <dbReference type="EMBL" id="SDJ29633.1"/>
    </source>
</evidence>
<feature type="transmembrane region" description="Helical" evidence="1">
    <location>
        <begin position="149"/>
        <end position="170"/>
    </location>
</feature>
<dbReference type="RefSeq" id="WP_090400162.1">
    <property type="nucleotide sequence ID" value="NZ_FNEN01000030.1"/>
</dbReference>
<dbReference type="PRINTS" id="PR02026">
    <property type="entry name" value="YTRCYTRDABC"/>
</dbReference>
<dbReference type="AlphaFoldDB" id="A0A1G8SKE2"/>
<evidence type="ECO:0000313" key="3">
    <source>
        <dbReference type="Proteomes" id="UP000198853"/>
    </source>
</evidence>
<sequence>MLNKALMRKDLKSSSMLLFILTLFFVGLYPLRTIMELDHLRLLESGSGVSQVFSNQMNTFVENIFSGNEISVLAIIGIVVLAGMLIGSERNTRRHEFSLSLPFTRKNLFITKASIGIGAITVIVSVNILLSYLIIWISEYSDALTNFNLVEMFFVPLLAYLAIFAFTLFIGSISGEMISQIVLSLIFLIFPYGFLILASVLMTTHGFAARLNAALWDDWLVNIVLPFHVMELGGPESSVIFQLAVSVIILIVSLLIGTKLYEKGKSEHNGEFLLFSHLKPIFLIGIVGCFAMLGGMIFRVFGDPAGAIIPFYWLGALIIGGLAFLITKRLLQMNVTMQNN</sequence>
<feature type="transmembrane region" description="Helical" evidence="1">
    <location>
        <begin position="70"/>
        <end position="88"/>
    </location>
</feature>
<reference evidence="2 3" key="1">
    <citation type="submission" date="2016-10" db="EMBL/GenBank/DDBJ databases">
        <authorList>
            <person name="de Groot N.N."/>
        </authorList>
    </citation>
    <scope>NUCLEOTIDE SEQUENCE [LARGE SCALE GENOMIC DNA]</scope>
    <source>
        <strain evidence="2 3">DSM 21771</strain>
    </source>
</reference>
<dbReference type="EMBL" id="FNEN01000030">
    <property type="protein sequence ID" value="SDJ29633.1"/>
    <property type="molecule type" value="Genomic_DNA"/>
</dbReference>
<gene>
    <name evidence="2" type="ORF">SAMN04488123_1309</name>
</gene>
<feature type="transmembrane region" description="Helical" evidence="1">
    <location>
        <begin position="109"/>
        <end position="137"/>
    </location>
</feature>
<keyword evidence="1" id="KW-1133">Transmembrane helix</keyword>
<accession>A0A1G8SKE2</accession>
<feature type="transmembrane region" description="Helical" evidence="1">
    <location>
        <begin position="239"/>
        <end position="261"/>
    </location>
</feature>
<evidence type="ECO:0000256" key="1">
    <source>
        <dbReference type="SAM" id="Phobius"/>
    </source>
</evidence>